<name>A0A8H6X4H2_9AGAR</name>
<comment type="caution">
    <text evidence="1">The sequence shown here is derived from an EMBL/GenBank/DDBJ whole genome shotgun (WGS) entry which is preliminary data.</text>
</comment>
<dbReference type="EMBL" id="JACAZH010000048">
    <property type="protein sequence ID" value="KAF7334320.1"/>
    <property type="molecule type" value="Genomic_DNA"/>
</dbReference>
<protein>
    <submittedName>
        <fullName evidence="1">Uncharacterized protein</fullName>
    </submittedName>
</protein>
<gene>
    <name evidence="1" type="ORF">MSAN_02376700</name>
</gene>
<proteinExistence type="predicted"/>
<sequence>MQLYGLVSTQRLYAMVFYDELIPYRQFLRRFQHSPILSTYIMAYCTTEFKEATNYIKRLFRNLYPMDYDDFVAKFVDPVRISPKTYL</sequence>
<reference evidence="1" key="1">
    <citation type="submission" date="2020-05" db="EMBL/GenBank/DDBJ databases">
        <title>Mycena genomes resolve the evolution of fungal bioluminescence.</title>
        <authorList>
            <person name="Tsai I.J."/>
        </authorList>
    </citation>
    <scope>NUCLEOTIDE SEQUENCE</scope>
    <source>
        <strain evidence="1">160909Yilan</strain>
    </source>
</reference>
<evidence type="ECO:0000313" key="1">
    <source>
        <dbReference type="EMBL" id="KAF7334320.1"/>
    </source>
</evidence>
<dbReference type="AlphaFoldDB" id="A0A8H6X4H2"/>
<keyword evidence="2" id="KW-1185">Reference proteome</keyword>
<accession>A0A8H6X4H2</accession>
<evidence type="ECO:0000313" key="2">
    <source>
        <dbReference type="Proteomes" id="UP000623467"/>
    </source>
</evidence>
<organism evidence="1 2">
    <name type="scientific">Mycena sanguinolenta</name>
    <dbReference type="NCBI Taxonomy" id="230812"/>
    <lineage>
        <taxon>Eukaryota</taxon>
        <taxon>Fungi</taxon>
        <taxon>Dikarya</taxon>
        <taxon>Basidiomycota</taxon>
        <taxon>Agaricomycotina</taxon>
        <taxon>Agaricomycetes</taxon>
        <taxon>Agaricomycetidae</taxon>
        <taxon>Agaricales</taxon>
        <taxon>Marasmiineae</taxon>
        <taxon>Mycenaceae</taxon>
        <taxon>Mycena</taxon>
    </lineage>
</organism>
<dbReference type="Proteomes" id="UP000623467">
    <property type="component" value="Unassembled WGS sequence"/>
</dbReference>